<evidence type="ECO:0000313" key="2">
    <source>
        <dbReference type="EMBL" id="EPQ50346.1"/>
    </source>
</evidence>
<dbReference type="GeneID" id="19309168"/>
<dbReference type="OrthoDB" id="3218112at2759"/>
<organism evidence="2 3">
    <name type="scientific">Gloeophyllum trabeum (strain ATCC 11539 / FP-39264 / Madison 617)</name>
    <name type="common">Brown rot fungus</name>
    <dbReference type="NCBI Taxonomy" id="670483"/>
    <lineage>
        <taxon>Eukaryota</taxon>
        <taxon>Fungi</taxon>
        <taxon>Dikarya</taxon>
        <taxon>Basidiomycota</taxon>
        <taxon>Agaricomycotina</taxon>
        <taxon>Agaricomycetes</taxon>
        <taxon>Gloeophyllales</taxon>
        <taxon>Gloeophyllaceae</taxon>
        <taxon>Gloeophyllum</taxon>
    </lineage>
</organism>
<keyword evidence="3" id="KW-1185">Reference proteome</keyword>
<evidence type="ECO:0000259" key="1">
    <source>
        <dbReference type="PROSITE" id="PS50097"/>
    </source>
</evidence>
<dbReference type="HOGENOM" id="CLU_033082_3_2_1"/>
<protein>
    <recommendedName>
        <fullName evidence="1">BTB domain-containing protein</fullName>
    </recommendedName>
</protein>
<dbReference type="KEGG" id="gtr:GLOTRDRAFT_82380"/>
<name>S7PR75_GLOTA</name>
<accession>S7PR75</accession>
<sequence length="307" mass="35177">MDLTRCDDLWFEDGNVVLQAEQKLFRVYRGLLADSSSTFSEMFKLPQPDSAEQYDDCPLITMPDSAEELEYLLNAVFKPGYLESMLCKNTAFLIGALRLSTKYNIQSIRRRIVDELALIYPRTLQGFYHRVRHPVHEQFIGKAYIAAELARVGEAPILLPAILYCCATYTTETILDDNGPVGLNWSEKRACIMGRERIMVAYRKLEKQLKPQALPPTVNCELPGGQRCEIQQGVWVPLLQKRRKLTAHWFMPMLSHGNDLSWGPGVCFSCFDAMKTLYHNELNAIWEKLPEYFGLPSWEDLRAASDL</sequence>
<evidence type="ECO:0000313" key="3">
    <source>
        <dbReference type="Proteomes" id="UP000030669"/>
    </source>
</evidence>
<dbReference type="PROSITE" id="PS50097">
    <property type="entry name" value="BTB"/>
    <property type="match status" value="1"/>
</dbReference>
<dbReference type="RefSeq" id="XP_007871181.1">
    <property type="nucleotide sequence ID" value="XM_007872990.1"/>
</dbReference>
<gene>
    <name evidence="2" type="ORF">GLOTRDRAFT_82380</name>
</gene>
<reference evidence="2 3" key="1">
    <citation type="journal article" date="2012" name="Science">
        <title>The Paleozoic origin of enzymatic lignin decomposition reconstructed from 31 fungal genomes.</title>
        <authorList>
            <person name="Floudas D."/>
            <person name="Binder M."/>
            <person name="Riley R."/>
            <person name="Barry K."/>
            <person name="Blanchette R.A."/>
            <person name="Henrissat B."/>
            <person name="Martinez A.T."/>
            <person name="Otillar R."/>
            <person name="Spatafora J.W."/>
            <person name="Yadav J.S."/>
            <person name="Aerts A."/>
            <person name="Benoit I."/>
            <person name="Boyd A."/>
            <person name="Carlson A."/>
            <person name="Copeland A."/>
            <person name="Coutinho P.M."/>
            <person name="de Vries R.P."/>
            <person name="Ferreira P."/>
            <person name="Findley K."/>
            <person name="Foster B."/>
            <person name="Gaskell J."/>
            <person name="Glotzer D."/>
            <person name="Gorecki P."/>
            <person name="Heitman J."/>
            <person name="Hesse C."/>
            <person name="Hori C."/>
            <person name="Igarashi K."/>
            <person name="Jurgens J.A."/>
            <person name="Kallen N."/>
            <person name="Kersten P."/>
            <person name="Kohler A."/>
            <person name="Kuees U."/>
            <person name="Kumar T.K.A."/>
            <person name="Kuo A."/>
            <person name="LaButti K."/>
            <person name="Larrondo L.F."/>
            <person name="Lindquist E."/>
            <person name="Ling A."/>
            <person name="Lombard V."/>
            <person name="Lucas S."/>
            <person name="Lundell T."/>
            <person name="Martin R."/>
            <person name="McLaughlin D.J."/>
            <person name="Morgenstern I."/>
            <person name="Morin E."/>
            <person name="Murat C."/>
            <person name="Nagy L.G."/>
            <person name="Nolan M."/>
            <person name="Ohm R.A."/>
            <person name="Patyshakuliyeva A."/>
            <person name="Rokas A."/>
            <person name="Ruiz-Duenas F.J."/>
            <person name="Sabat G."/>
            <person name="Salamov A."/>
            <person name="Samejima M."/>
            <person name="Schmutz J."/>
            <person name="Slot J.C."/>
            <person name="St John F."/>
            <person name="Stenlid J."/>
            <person name="Sun H."/>
            <person name="Sun S."/>
            <person name="Syed K."/>
            <person name="Tsang A."/>
            <person name="Wiebenga A."/>
            <person name="Young D."/>
            <person name="Pisabarro A."/>
            <person name="Eastwood D.C."/>
            <person name="Martin F."/>
            <person name="Cullen D."/>
            <person name="Grigoriev I.V."/>
            <person name="Hibbett D.S."/>
        </authorList>
    </citation>
    <scope>NUCLEOTIDE SEQUENCE [LARGE SCALE GENOMIC DNA]</scope>
    <source>
        <strain evidence="2 3">ATCC 11539</strain>
    </source>
</reference>
<dbReference type="Proteomes" id="UP000030669">
    <property type="component" value="Unassembled WGS sequence"/>
</dbReference>
<dbReference type="STRING" id="670483.S7PR75"/>
<proteinExistence type="predicted"/>
<feature type="domain" description="BTB" evidence="1">
    <location>
        <begin position="14"/>
        <end position="77"/>
    </location>
</feature>
<dbReference type="EMBL" id="KB469317">
    <property type="protein sequence ID" value="EPQ50346.1"/>
    <property type="molecule type" value="Genomic_DNA"/>
</dbReference>
<dbReference type="OMA" id="PANFCTE"/>
<dbReference type="AlphaFoldDB" id="S7PR75"/>
<dbReference type="eggNOG" id="ENOG502SS61">
    <property type="taxonomic scope" value="Eukaryota"/>
</dbReference>
<dbReference type="InterPro" id="IPR000210">
    <property type="entry name" value="BTB/POZ_dom"/>
</dbReference>